<dbReference type="EMBL" id="CP036261">
    <property type="protein sequence ID" value="QDS90740.1"/>
    <property type="molecule type" value="Genomic_DNA"/>
</dbReference>
<dbReference type="AlphaFoldDB" id="A0A517M775"/>
<dbReference type="GO" id="GO:1990351">
    <property type="term" value="C:transporter complex"/>
    <property type="evidence" value="ECO:0007669"/>
    <property type="project" value="TreeGrafter"/>
</dbReference>
<dbReference type="KEGG" id="ruv:EC9_49560"/>
<name>A0A517M775_9BACT</name>
<dbReference type="Proteomes" id="UP000319557">
    <property type="component" value="Chromosome"/>
</dbReference>
<organism evidence="2 3">
    <name type="scientific">Rosistilla ulvae</name>
    <dbReference type="NCBI Taxonomy" id="1930277"/>
    <lineage>
        <taxon>Bacteria</taxon>
        <taxon>Pseudomonadati</taxon>
        <taxon>Planctomycetota</taxon>
        <taxon>Planctomycetia</taxon>
        <taxon>Pirellulales</taxon>
        <taxon>Pirellulaceae</taxon>
        <taxon>Rosistilla</taxon>
    </lineage>
</organism>
<accession>A0A517M775</accession>
<evidence type="ECO:0000313" key="3">
    <source>
        <dbReference type="Proteomes" id="UP000319557"/>
    </source>
</evidence>
<feature type="compositionally biased region" description="Low complexity" evidence="1">
    <location>
        <begin position="197"/>
        <end position="206"/>
    </location>
</feature>
<evidence type="ECO:0000256" key="1">
    <source>
        <dbReference type="SAM" id="MobiDB-lite"/>
    </source>
</evidence>
<sequence length="1127" mass="123888">MNLGTDARQKRAPRRSDESGLKIIQTAARLACALALSLFATVCVGVEIELPPVDPADRITIRGDEMSRWTEGQYDVLYFKGNCQIAQNGRQATGGQMMLWVDQQGPDSEIPTKVIAYLEDGVEVQFGFNISNQKLRDQNWLGRFYSRLTPDVTALEKRGEPEHKPAILDRMRVAHGQGDRFPIQQVQFELPPGGGAPSAPQPQTAPQLPPQLPTAPPNLQAPPNQPVPQNPPAPNLPPQNVPLQNLPPQNPPPQNNLPPPNLTVPPNGGSQPGLVPDLPAPPMITGNVAPPQQGAMGTGGLNFSIGAQAVEITSRGSTTPTQIQTINRLNTGETVVVASQGVTVVIRDVQAQMAGGGSFDLGAITISADRVVAWLPLLQNLEMFGGSQPTTGIDGELYLEGDIVFRQGERIIYAKRMYYNIARQQGVVLAAEVIATTPQYDGLVRLKADVLRQVGQGDFIANGAAVTTSRLGTPSYWLQSGEVRFTDREQTAVNPYSGEATVVDRDMRATSRNNFVYVGGFPLLYWPVFATNLQNPSYYLTGAKFKSDSIFGTQVFLDFDAYQLFGVDAPPEGTEWELSADYLSDRGPAAGTHFGYSRPDLLGIGGPASGFADVWGIVDSGLDTLGSDRRDMTPAQEVRGRVLWRHRQYFANDWEVTMEAGLISDRNFLEQYLEQEWDREKDHTTGGHLRKYYDNQLFDFSAKVRVNGFFTDNSELPRFDHYLLGSSLLGDHFTWSSHTSVSYTKLEVDVVPSDPTDAAKFTLFAWERDREGLKASSRQELAMPLQLGAVKAVPFVSGEAAYWGEALDGEDLTRFLGQAGIRGSLPMWRLSPQVQSSLLNIQGLAHKVEVQGEFFFAEADQNLDQLPMYDQLDDNAQEQFRRRFLFNTFGLTAGDPLPLAFDPRYYAVRMGLQRNVTSPTTEMADDLMQGRIGLHQNWQTKRGLPGRERIVDLAQFDVDLFVYPKSDRDNLGEVAGPLTYDFRYHAGDRVTLLSDGYFDFFSDGLKSVSAGVLTSRPGLGNIYAGILSLEGPISSNVLQGAIDYRLSEKWIMSANTTFDLGEVGNVGQDLGITRIGESALIQVGVNVDSGRDNVSFNFRIEPRFFPTRKLGRLGGQLIPPPGAEGLE</sequence>
<proteinExistence type="predicted"/>
<keyword evidence="3" id="KW-1185">Reference proteome</keyword>
<feature type="compositionally biased region" description="Pro residues" evidence="1">
    <location>
        <begin position="248"/>
        <end position="263"/>
    </location>
</feature>
<dbReference type="InterPro" id="IPR050218">
    <property type="entry name" value="LptD"/>
</dbReference>
<reference evidence="2 3" key="1">
    <citation type="submission" date="2019-02" db="EMBL/GenBank/DDBJ databases">
        <title>Deep-cultivation of Planctomycetes and their phenomic and genomic characterization uncovers novel biology.</title>
        <authorList>
            <person name="Wiegand S."/>
            <person name="Jogler M."/>
            <person name="Boedeker C."/>
            <person name="Pinto D."/>
            <person name="Vollmers J."/>
            <person name="Rivas-Marin E."/>
            <person name="Kohn T."/>
            <person name="Peeters S.H."/>
            <person name="Heuer A."/>
            <person name="Rast P."/>
            <person name="Oberbeckmann S."/>
            <person name="Bunk B."/>
            <person name="Jeske O."/>
            <person name="Meyerdierks A."/>
            <person name="Storesund J.E."/>
            <person name="Kallscheuer N."/>
            <person name="Luecker S."/>
            <person name="Lage O.M."/>
            <person name="Pohl T."/>
            <person name="Merkel B.J."/>
            <person name="Hornburger P."/>
            <person name="Mueller R.-W."/>
            <person name="Bruemmer F."/>
            <person name="Labrenz M."/>
            <person name="Spormann A.M."/>
            <person name="Op den Camp H."/>
            <person name="Overmann J."/>
            <person name="Amann R."/>
            <person name="Jetten M.S.M."/>
            <person name="Mascher T."/>
            <person name="Medema M.H."/>
            <person name="Devos D.P."/>
            <person name="Kaster A.-K."/>
            <person name="Ovreas L."/>
            <person name="Rohde M."/>
            <person name="Galperin M.Y."/>
            <person name="Jogler C."/>
        </authorList>
    </citation>
    <scope>NUCLEOTIDE SEQUENCE [LARGE SCALE GENOMIC DNA]</scope>
    <source>
        <strain evidence="2 3">EC9</strain>
    </source>
</reference>
<evidence type="ECO:0000313" key="2">
    <source>
        <dbReference type="EMBL" id="QDS90740.1"/>
    </source>
</evidence>
<dbReference type="PANTHER" id="PTHR30189:SF1">
    <property type="entry name" value="LPS-ASSEMBLY PROTEIN LPTD"/>
    <property type="match status" value="1"/>
</dbReference>
<dbReference type="GO" id="GO:0009279">
    <property type="term" value="C:cell outer membrane"/>
    <property type="evidence" value="ECO:0007669"/>
    <property type="project" value="TreeGrafter"/>
</dbReference>
<protein>
    <submittedName>
        <fullName evidence="2">LPS-assembly protein LptD</fullName>
    </submittedName>
</protein>
<feature type="compositionally biased region" description="Pro residues" evidence="1">
    <location>
        <begin position="207"/>
        <end position="240"/>
    </location>
</feature>
<feature type="region of interest" description="Disordered" evidence="1">
    <location>
        <begin position="187"/>
        <end position="300"/>
    </location>
</feature>
<dbReference type="PANTHER" id="PTHR30189">
    <property type="entry name" value="LPS-ASSEMBLY PROTEIN"/>
    <property type="match status" value="1"/>
</dbReference>
<gene>
    <name evidence="2" type="primary">lptD</name>
    <name evidence="2" type="ORF">EC9_49560</name>
</gene>